<protein>
    <submittedName>
        <fullName evidence="1">Uncharacterized protein</fullName>
    </submittedName>
</protein>
<dbReference type="Proteomes" id="UP000198287">
    <property type="component" value="Unassembled WGS sequence"/>
</dbReference>
<keyword evidence="2" id="KW-1185">Reference proteome</keyword>
<name>A0A226EG34_FOLCA</name>
<dbReference type="EMBL" id="LNIX01000004">
    <property type="protein sequence ID" value="OXA55606.1"/>
    <property type="molecule type" value="Genomic_DNA"/>
</dbReference>
<reference evidence="1 2" key="1">
    <citation type="submission" date="2015-12" db="EMBL/GenBank/DDBJ databases">
        <title>The genome of Folsomia candida.</title>
        <authorList>
            <person name="Faddeeva A."/>
            <person name="Derks M.F."/>
            <person name="Anvar Y."/>
            <person name="Smit S."/>
            <person name="Van Straalen N."/>
            <person name="Roelofs D."/>
        </authorList>
    </citation>
    <scope>NUCLEOTIDE SEQUENCE [LARGE SCALE GENOMIC DNA]</scope>
    <source>
        <strain evidence="1 2">VU population</strain>
        <tissue evidence="1">Whole body</tissue>
    </source>
</reference>
<dbReference type="AlphaFoldDB" id="A0A226EG34"/>
<proteinExistence type="predicted"/>
<gene>
    <name evidence="1" type="ORF">Fcan01_09781</name>
</gene>
<comment type="caution">
    <text evidence="1">The sequence shown here is derived from an EMBL/GenBank/DDBJ whole genome shotgun (WGS) entry which is preliminary data.</text>
</comment>
<organism evidence="1 2">
    <name type="scientific">Folsomia candida</name>
    <name type="common">Springtail</name>
    <dbReference type="NCBI Taxonomy" id="158441"/>
    <lineage>
        <taxon>Eukaryota</taxon>
        <taxon>Metazoa</taxon>
        <taxon>Ecdysozoa</taxon>
        <taxon>Arthropoda</taxon>
        <taxon>Hexapoda</taxon>
        <taxon>Collembola</taxon>
        <taxon>Entomobryomorpha</taxon>
        <taxon>Isotomoidea</taxon>
        <taxon>Isotomidae</taxon>
        <taxon>Proisotominae</taxon>
        <taxon>Folsomia</taxon>
    </lineage>
</organism>
<accession>A0A226EG34</accession>
<evidence type="ECO:0000313" key="1">
    <source>
        <dbReference type="EMBL" id="OXA55606.1"/>
    </source>
</evidence>
<sequence length="107" mass="12282">MFIQCSLTRLYIQLITTAPLRLQGPLVEDNVEVIQEEKKKEAKCGAWLGIRTVTEFSKTTNHEDGPGCWIMKALNCKQCWISRQEFDNCSSFHPTIPAFIMICQIVF</sequence>
<evidence type="ECO:0000313" key="2">
    <source>
        <dbReference type="Proteomes" id="UP000198287"/>
    </source>
</evidence>